<name>E3MYS4_CAERE</name>
<dbReference type="EMBL" id="DS268498">
    <property type="protein sequence ID" value="EFP12248.1"/>
    <property type="molecule type" value="Genomic_DNA"/>
</dbReference>
<protein>
    <submittedName>
        <fullName evidence="1">Uncharacterized protein</fullName>
    </submittedName>
</protein>
<evidence type="ECO:0000313" key="1">
    <source>
        <dbReference type="EMBL" id="EFP12248.1"/>
    </source>
</evidence>
<organism evidence="2">
    <name type="scientific">Caenorhabditis remanei</name>
    <name type="common">Caenorhabditis vulgaris</name>
    <dbReference type="NCBI Taxonomy" id="31234"/>
    <lineage>
        <taxon>Eukaryota</taxon>
        <taxon>Metazoa</taxon>
        <taxon>Ecdysozoa</taxon>
        <taxon>Nematoda</taxon>
        <taxon>Chromadorea</taxon>
        <taxon>Rhabditida</taxon>
        <taxon>Rhabditina</taxon>
        <taxon>Rhabditomorpha</taxon>
        <taxon>Rhabditoidea</taxon>
        <taxon>Rhabditidae</taxon>
        <taxon>Peloderinae</taxon>
        <taxon>Caenorhabditis</taxon>
    </lineage>
</organism>
<dbReference type="OMA" id="ISTKHYK"/>
<dbReference type="eggNOG" id="ENOG502TK3M">
    <property type="taxonomic scope" value="Eukaryota"/>
</dbReference>
<gene>
    <name evidence="1" type="ORF">CRE_04219</name>
</gene>
<sequence>MSPSTVNVTSGFVTIAKPCMWHSFHPLSQDLFVQLPLVKEEKRSVGLDVFMDADKFSLIVSKKHRSIVNEVLFPELPEEVEESSWKCFGSNEEVNEANVVPVKKEPKAQKEIVDKDKKKNQVVKLTIFTPSSISTKHYKVFPSKTTEKRPAFSKDQQEFDAIASSSLPLDIDTSVPPPSFLTPPTSGPASPAFISEKPSFAFNLGVINAPNAGVKIAKKKLSDNGDTFEMYVDHSRPKKIRVFSPEEVKKQEVLVNEWKRKIQDCL</sequence>
<dbReference type="AlphaFoldDB" id="E3MYS4"/>
<reference evidence="1" key="1">
    <citation type="submission" date="2007-07" db="EMBL/GenBank/DDBJ databases">
        <title>PCAP assembly of the Caenorhabditis remanei genome.</title>
        <authorList>
            <consortium name="The Caenorhabditis remanei Sequencing Consortium"/>
            <person name="Wilson R.K."/>
        </authorList>
    </citation>
    <scope>NUCLEOTIDE SEQUENCE [LARGE SCALE GENOMIC DNA]</scope>
    <source>
        <strain evidence="1">PB4641</strain>
    </source>
</reference>
<accession>E3MYS4</accession>
<dbReference type="Proteomes" id="UP000008281">
    <property type="component" value="Unassembled WGS sequence"/>
</dbReference>
<keyword evidence="2" id="KW-1185">Reference proteome</keyword>
<dbReference type="HOGENOM" id="CLU_1054613_0_0_1"/>
<evidence type="ECO:0000313" key="2">
    <source>
        <dbReference type="Proteomes" id="UP000008281"/>
    </source>
</evidence>
<proteinExistence type="predicted"/>
<dbReference type="OrthoDB" id="5908410at2759"/>